<accession>A0A6J0KCR5</accession>
<dbReference type="InterPro" id="IPR035897">
    <property type="entry name" value="Toll_tir_struct_dom_sf"/>
</dbReference>
<keyword evidence="2" id="KW-1185">Reference proteome</keyword>
<protein>
    <submittedName>
        <fullName evidence="3">TIR domain-containing protein-like</fullName>
    </submittedName>
</protein>
<name>A0A6J0KCR5_RAPSA</name>
<dbReference type="GeneID" id="108817172"/>
<organism evidence="2 3">
    <name type="scientific">Raphanus sativus</name>
    <name type="common">Radish</name>
    <name type="synonym">Raphanus raphanistrum var. sativus</name>
    <dbReference type="NCBI Taxonomy" id="3726"/>
    <lineage>
        <taxon>Eukaryota</taxon>
        <taxon>Viridiplantae</taxon>
        <taxon>Streptophyta</taxon>
        <taxon>Embryophyta</taxon>
        <taxon>Tracheophyta</taxon>
        <taxon>Spermatophyta</taxon>
        <taxon>Magnoliopsida</taxon>
        <taxon>eudicotyledons</taxon>
        <taxon>Gunneridae</taxon>
        <taxon>Pentapetalae</taxon>
        <taxon>rosids</taxon>
        <taxon>malvids</taxon>
        <taxon>Brassicales</taxon>
        <taxon>Brassicaceae</taxon>
        <taxon>Brassiceae</taxon>
        <taxon>Raphanus</taxon>
    </lineage>
</organism>
<dbReference type="SMART" id="SM00255">
    <property type="entry name" value="TIR"/>
    <property type="match status" value="1"/>
</dbReference>
<dbReference type="PANTHER" id="PTHR32009:SF83">
    <property type="entry name" value="TOLL-INTERLEUKIN-RESISTANCE (TIR) DOMAIN FAMILY PROTEIN"/>
    <property type="match status" value="1"/>
</dbReference>
<evidence type="ECO:0000313" key="2">
    <source>
        <dbReference type="Proteomes" id="UP000504610"/>
    </source>
</evidence>
<proteinExistence type="predicted"/>
<sequence>MVKRVGPPPFLISDIGLFYVLLFLSFFVYFAVVCQQPSRPQLFVSFRGEELRNGFVSHVVKALEDARVNVFIDTHELKGRSLENLFKRIDDSKIALVIFSDRFSESEWCLNEVARIDKRVKGGKLRVIPVFYRVNTTDVKSFTGKFGSCFEETVQRLSSKERNTAESWKSSVKSVSSNTGFTSQSISIDSNLVDAIVDDVKSQLPHMFTENKMSILEELYIAIVFAAFYKLVAPIFFSDTSFFQTRQWFVGVSCIVLAHRRLPLTQV</sequence>
<evidence type="ECO:0000256" key="1">
    <source>
        <dbReference type="ARBA" id="ARBA00023027"/>
    </source>
</evidence>
<dbReference type="PANTHER" id="PTHR32009">
    <property type="entry name" value="TMV RESISTANCE PROTEIN N-LIKE"/>
    <property type="match status" value="1"/>
</dbReference>
<dbReference type="PROSITE" id="PS50104">
    <property type="entry name" value="TIR"/>
    <property type="match status" value="1"/>
</dbReference>
<dbReference type="OrthoDB" id="1085710at2759"/>
<gene>
    <name evidence="3" type="primary">LOC108817172</name>
</gene>
<reference evidence="3" key="2">
    <citation type="submission" date="2025-08" db="UniProtKB">
        <authorList>
            <consortium name="RefSeq"/>
        </authorList>
    </citation>
    <scope>IDENTIFICATION</scope>
    <source>
        <tissue evidence="3">Leaf</tissue>
    </source>
</reference>
<dbReference type="GO" id="GO:0007165">
    <property type="term" value="P:signal transduction"/>
    <property type="evidence" value="ECO:0007669"/>
    <property type="project" value="InterPro"/>
</dbReference>
<dbReference type="Proteomes" id="UP000504610">
    <property type="component" value="Chromosome 7"/>
</dbReference>
<dbReference type="Pfam" id="PF01582">
    <property type="entry name" value="TIR"/>
    <property type="match status" value="1"/>
</dbReference>
<dbReference type="FunFam" id="3.40.50.10140:FF:000007">
    <property type="entry name" value="Disease resistance protein (TIR-NBS-LRR class)"/>
    <property type="match status" value="1"/>
</dbReference>
<dbReference type="Gene3D" id="3.40.50.10140">
    <property type="entry name" value="Toll/interleukin-1 receptor homology (TIR) domain"/>
    <property type="match status" value="1"/>
</dbReference>
<dbReference type="RefSeq" id="XP_018445291.1">
    <property type="nucleotide sequence ID" value="XM_018589789.2"/>
</dbReference>
<dbReference type="AlphaFoldDB" id="A0A6J0KCR5"/>
<dbReference type="InterPro" id="IPR000157">
    <property type="entry name" value="TIR_dom"/>
</dbReference>
<dbReference type="SUPFAM" id="SSF52200">
    <property type="entry name" value="Toll/Interleukin receptor TIR domain"/>
    <property type="match status" value="1"/>
</dbReference>
<evidence type="ECO:0000313" key="3">
    <source>
        <dbReference type="RefSeq" id="XP_018445291.1"/>
    </source>
</evidence>
<dbReference type="KEGG" id="rsz:108817172"/>
<reference evidence="2" key="1">
    <citation type="journal article" date="2019" name="Database">
        <title>The radish genome database (RadishGD): an integrated information resource for radish genomics.</title>
        <authorList>
            <person name="Yu H.J."/>
            <person name="Baek S."/>
            <person name="Lee Y.J."/>
            <person name="Cho A."/>
            <person name="Mun J.H."/>
        </authorList>
    </citation>
    <scope>NUCLEOTIDE SEQUENCE [LARGE SCALE GENOMIC DNA]</scope>
    <source>
        <strain evidence="2">cv. WK10039</strain>
    </source>
</reference>
<keyword evidence="1" id="KW-0520">NAD</keyword>